<evidence type="ECO:0000313" key="1">
    <source>
        <dbReference type="EMBL" id="KAK9909501.1"/>
    </source>
</evidence>
<keyword evidence="2" id="KW-1185">Reference proteome</keyword>
<organism evidence="1 2">
    <name type="scientific">Coccomyxa subellipsoidea</name>
    <dbReference type="NCBI Taxonomy" id="248742"/>
    <lineage>
        <taxon>Eukaryota</taxon>
        <taxon>Viridiplantae</taxon>
        <taxon>Chlorophyta</taxon>
        <taxon>core chlorophytes</taxon>
        <taxon>Trebouxiophyceae</taxon>
        <taxon>Trebouxiophyceae incertae sedis</taxon>
        <taxon>Coccomyxaceae</taxon>
        <taxon>Coccomyxa</taxon>
    </lineage>
</organism>
<dbReference type="EMBL" id="JALJOT010000006">
    <property type="protein sequence ID" value="KAK9909501.1"/>
    <property type="molecule type" value="Genomic_DNA"/>
</dbReference>
<sequence length="91" mass="9889">MTNQSCAKLYQGWTIDSKSNPTAVAAIFRKQTGKPSSCSGALIPSSHIDQTGLKPLLTCQEFVDALVPKKWGREQEIGQEKSAVRHQAADC</sequence>
<comment type="caution">
    <text evidence="1">The sequence shown here is derived from an EMBL/GenBank/DDBJ whole genome shotgun (WGS) entry which is preliminary data.</text>
</comment>
<protein>
    <submittedName>
        <fullName evidence="1">Uncharacterized protein</fullName>
    </submittedName>
</protein>
<reference evidence="1 2" key="1">
    <citation type="journal article" date="2024" name="Nat. Commun.">
        <title>Phylogenomics reveals the evolutionary origins of lichenization in chlorophyte algae.</title>
        <authorList>
            <person name="Puginier C."/>
            <person name="Libourel C."/>
            <person name="Otte J."/>
            <person name="Skaloud P."/>
            <person name="Haon M."/>
            <person name="Grisel S."/>
            <person name="Petersen M."/>
            <person name="Berrin J.G."/>
            <person name="Delaux P.M."/>
            <person name="Dal Grande F."/>
            <person name="Keller J."/>
        </authorList>
    </citation>
    <scope>NUCLEOTIDE SEQUENCE [LARGE SCALE GENOMIC DNA]</scope>
    <source>
        <strain evidence="1 2">SAG 216-7</strain>
    </source>
</reference>
<evidence type="ECO:0000313" key="2">
    <source>
        <dbReference type="Proteomes" id="UP001491310"/>
    </source>
</evidence>
<dbReference type="Proteomes" id="UP001491310">
    <property type="component" value="Unassembled WGS sequence"/>
</dbReference>
<accession>A0ABR2YSD8</accession>
<proteinExistence type="predicted"/>
<name>A0ABR2YSD8_9CHLO</name>
<gene>
    <name evidence="1" type="ORF">WJX75_003227</name>
</gene>